<keyword evidence="2" id="KW-1185">Reference proteome</keyword>
<protein>
    <submittedName>
        <fullName evidence="1">Uncharacterized protein</fullName>
    </submittedName>
</protein>
<accession>A0ACC1R4M8</accession>
<gene>
    <name evidence="1" type="ORF">NLG97_g2062</name>
</gene>
<reference evidence="1" key="1">
    <citation type="submission" date="2022-07" db="EMBL/GenBank/DDBJ databases">
        <title>Genome Sequence of Lecanicillium saksenae.</title>
        <authorList>
            <person name="Buettner E."/>
        </authorList>
    </citation>
    <scope>NUCLEOTIDE SEQUENCE</scope>
    <source>
        <strain evidence="1">VT-O1</strain>
    </source>
</reference>
<organism evidence="1 2">
    <name type="scientific">Lecanicillium saksenae</name>
    <dbReference type="NCBI Taxonomy" id="468837"/>
    <lineage>
        <taxon>Eukaryota</taxon>
        <taxon>Fungi</taxon>
        <taxon>Dikarya</taxon>
        <taxon>Ascomycota</taxon>
        <taxon>Pezizomycotina</taxon>
        <taxon>Sordariomycetes</taxon>
        <taxon>Hypocreomycetidae</taxon>
        <taxon>Hypocreales</taxon>
        <taxon>Cordycipitaceae</taxon>
        <taxon>Lecanicillium</taxon>
    </lineage>
</organism>
<dbReference type="EMBL" id="JANAKD010000126">
    <property type="protein sequence ID" value="KAJ3497231.1"/>
    <property type="molecule type" value="Genomic_DNA"/>
</dbReference>
<proteinExistence type="predicted"/>
<evidence type="ECO:0000313" key="2">
    <source>
        <dbReference type="Proteomes" id="UP001148737"/>
    </source>
</evidence>
<dbReference type="Proteomes" id="UP001148737">
    <property type="component" value="Unassembled WGS sequence"/>
</dbReference>
<comment type="caution">
    <text evidence="1">The sequence shown here is derived from an EMBL/GenBank/DDBJ whole genome shotgun (WGS) entry which is preliminary data.</text>
</comment>
<evidence type="ECO:0000313" key="1">
    <source>
        <dbReference type="EMBL" id="KAJ3497231.1"/>
    </source>
</evidence>
<sequence length="93" mass="10766">MVSITFRFLFLWPSFDFFTMAEPKPINSCRPELGDLQRTGLYASTETLLDGKPKKHKTEAEISYKQRLGLLRAEEEHGINAPPHGFMDRLLRQ</sequence>
<name>A0ACC1R4M8_9HYPO</name>